<feature type="compositionally biased region" description="Basic and acidic residues" evidence="1">
    <location>
        <begin position="174"/>
        <end position="183"/>
    </location>
</feature>
<keyword evidence="3" id="KW-1185">Reference proteome</keyword>
<reference evidence="2 3" key="1">
    <citation type="submission" date="2016-06" db="EMBL/GenBank/DDBJ databases">
        <title>Living apart together: crosstalk between the core and supernumerary genomes in a fungal plant pathogen.</title>
        <authorList>
            <person name="Vanheule A."/>
            <person name="Audenaert K."/>
            <person name="Warris S."/>
            <person name="Van De Geest H."/>
            <person name="Schijlen E."/>
            <person name="Hofte M."/>
            <person name="De Saeger S."/>
            <person name="Haesaert G."/>
            <person name="Waalwijk C."/>
            <person name="Van Der Lee T."/>
        </authorList>
    </citation>
    <scope>NUCLEOTIDE SEQUENCE [LARGE SCALE GENOMIC DNA]</scope>
    <source>
        <strain evidence="2 3">2516</strain>
    </source>
</reference>
<comment type="caution">
    <text evidence="2">The sequence shown here is derived from an EMBL/GenBank/DDBJ whole genome shotgun (WGS) entry which is preliminary data.</text>
</comment>
<evidence type="ECO:0000313" key="3">
    <source>
        <dbReference type="Proteomes" id="UP000091967"/>
    </source>
</evidence>
<dbReference type="AlphaFoldDB" id="A0A1B8ALY8"/>
<protein>
    <submittedName>
        <fullName evidence="2">Uncharacterized protein</fullName>
    </submittedName>
</protein>
<accession>A0A1B8ALY8</accession>
<gene>
    <name evidence="2" type="ORF">FPOA_07649</name>
</gene>
<proteinExistence type="predicted"/>
<dbReference type="Proteomes" id="UP000091967">
    <property type="component" value="Unassembled WGS sequence"/>
</dbReference>
<sequence>MTRLQIQDSISMGRAVEYGAGPYDNDMGPGVFVYFKGAVAYVHTYSYSLSKPPVSQSVPVIRTANLFDSLDWIRPGSSAPGEDSLSNRRLPENPCNARSPKNPQPYDAVPPPLTAQMPAPVSSPTWRRPQLQPTATFNSIQLTLNPNNSFTTFTMAAFTLTFAPSTRSFGRSGYNKDGDDSDSKPTNSRGRSGYNDPEEGDSGRSGYNGPDDDDNSQGNKGRSGYNGPSDDDE</sequence>
<feature type="region of interest" description="Disordered" evidence="1">
    <location>
        <begin position="77"/>
        <end position="129"/>
    </location>
</feature>
<feature type="region of interest" description="Disordered" evidence="1">
    <location>
        <begin position="165"/>
        <end position="233"/>
    </location>
</feature>
<name>A0A1B8ALY8_FUSPO</name>
<dbReference type="EMBL" id="LYXU01000003">
    <property type="protein sequence ID" value="OBS21311.1"/>
    <property type="molecule type" value="Genomic_DNA"/>
</dbReference>
<evidence type="ECO:0000256" key="1">
    <source>
        <dbReference type="SAM" id="MobiDB-lite"/>
    </source>
</evidence>
<evidence type="ECO:0000313" key="2">
    <source>
        <dbReference type="EMBL" id="OBS21311.1"/>
    </source>
</evidence>
<organism evidence="2 3">
    <name type="scientific">Fusarium poae</name>
    <dbReference type="NCBI Taxonomy" id="36050"/>
    <lineage>
        <taxon>Eukaryota</taxon>
        <taxon>Fungi</taxon>
        <taxon>Dikarya</taxon>
        <taxon>Ascomycota</taxon>
        <taxon>Pezizomycotina</taxon>
        <taxon>Sordariomycetes</taxon>
        <taxon>Hypocreomycetidae</taxon>
        <taxon>Hypocreales</taxon>
        <taxon>Nectriaceae</taxon>
        <taxon>Fusarium</taxon>
    </lineage>
</organism>